<feature type="compositionally biased region" description="Polar residues" evidence="1">
    <location>
        <begin position="72"/>
        <end position="88"/>
    </location>
</feature>
<reference evidence="2" key="1">
    <citation type="submission" date="2021-07" db="EMBL/GenBank/DDBJ databases">
        <title>Candidatus Kaistella beijingensis sp. nov. isolated from a municipal wastewater treatment plant is involved in sludge foaming.</title>
        <authorList>
            <person name="Song Y."/>
            <person name="Liu S.-J."/>
        </authorList>
    </citation>
    <scope>NUCLEOTIDE SEQUENCE</scope>
    <source>
        <strain evidence="2">DSM 43998</strain>
    </source>
</reference>
<accession>A0ABX8SCG7</accession>
<protein>
    <submittedName>
        <fullName evidence="2">Uncharacterized protein</fullName>
    </submittedName>
</protein>
<dbReference type="Proteomes" id="UP000887023">
    <property type="component" value="Chromosome"/>
</dbReference>
<feature type="region of interest" description="Disordered" evidence="1">
    <location>
        <begin position="68"/>
        <end position="88"/>
    </location>
</feature>
<evidence type="ECO:0000313" key="2">
    <source>
        <dbReference type="EMBL" id="QXQ14674.1"/>
    </source>
</evidence>
<keyword evidence="3" id="KW-1185">Reference proteome</keyword>
<sequence>MAGKHHRTEEHAGKRVLLTGLATVSAGGAMLGVAGTAQADPLSDLGIRPVPVGLSSVFTGSAGPQKAAAAISTGSAQVGTGSSMTPLP</sequence>
<gene>
    <name evidence="2" type="ORF">KV203_04530</name>
</gene>
<proteinExistence type="predicted"/>
<evidence type="ECO:0000313" key="3">
    <source>
        <dbReference type="Proteomes" id="UP000887023"/>
    </source>
</evidence>
<organism evidence="2 3">
    <name type="scientific">Skermania pinensis</name>
    <dbReference type="NCBI Taxonomy" id="39122"/>
    <lineage>
        <taxon>Bacteria</taxon>
        <taxon>Bacillati</taxon>
        <taxon>Actinomycetota</taxon>
        <taxon>Actinomycetes</taxon>
        <taxon>Mycobacteriales</taxon>
        <taxon>Gordoniaceae</taxon>
        <taxon>Skermania</taxon>
    </lineage>
</organism>
<dbReference type="EMBL" id="CP079105">
    <property type="protein sequence ID" value="QXQ14674.1"/>
    <property type="molecule type" value="Genomic_DNA"/>
</dbReference>
<name>A0ABX8SCG7_9ACTN</name>
<dbReference type="RefSeq" id="WP_066468505.1">
    <property type="nucleotide sequence ID" value="NZ_CBCRUZ010000004.1"/>
</dbReference>
<evidence type="ECO:0000256" key="1">
    <source>
        <dbReference type="SAM" id="MobiDB-lite"/>
    </source>
</evidence>